<dbReference type="AlphaFoldDB" id="A0A656HAT0"/>
<evidence type="ECO:0000256" key="1">
    <source>
        <dbReference type="ARBA" id="ARBA00004613"/>
    </source>
</evidence>
<feature type="domain" description="Peptidase S8/S53" evidence="12">
    <location>
        <begin position="281"/>
        <end position="449"/>
    </location>
</feature>
<dbReference type="PANTHER" id="PTHR42884:SF14">
    <property type="entry name" value="NEUROENDOCRINE CONVERTASE 1"/>
    <property type="match status" value="1"/>
</dbReference>
<keyword evidence="5 9" id="KW-0378">Hydrolase</keyword>
<feature type="domain" description="Peptidase S8/S53" evidence="12">
    <location>
        <begin position="596"/>
        <end position="717"/>
    </location>
</feature>
<evidence type="ECO:0000259" key="12">
    <source>
        <dbReference type="Pfam" id="PF00082"/>
    </source>
</evidence>
<dbReference type="GO" id="GO:0016485">
    <property type="term" value="P:protein processing"/>
    <property type="evidence" value="ECO:0007669"/>
    <property type="project" value="TreeGrafter"/>
</dbReference>
<feature type="compositionally biased region" description="Acidic residues" evidence="10">
    <location>
        <begin position="796"/>
        <end position="810"/>
    </location>
</feature>
<evidence type="ECO:0000256" key="6">
    <source>
        <dbReference type="ARBA" id="ARBA00022825"/>
    </source>
</evidence>
<name>A0A656HAT0_THINJ</name>
<dbReference type="PROSITE" id="PS51892">
    <property type="entry name" value="SUBTILASE"/>
    <property type="match status" value="1"/>
</dbReference>
<sequence length="842" mass="90329" precursor="true">MQFLAKVIIGACLCFADTTMAENVSDGVLGQPIQPPINIKSPLTQNTGSASPATNQNNNIYYYFLRNGQSANFQAKGNLYVLIPPKDKASINSMAQQIEAQFGQKISITKDTLLSQSIVFKLNDPSDQENQFASLKQIAGDGSFISPLLEPIKGVGELAVVPRIIVRFKAESSIDSNLQELRNTYTLEDVTPLKFTDREYEISLGSDIPDAATVFKISREWSGLPFVEWTEPVMLTAPIKKDFMPNDPLFLNQWHLHNTGQNGALVDADIDAPEGWGLAKGDGAVIAIFDDGVQTDHPDLAIWANPGETGDGKESNGLDDDGNGFIDDYQGWDFGDNDNNPNPAGANDNHGTAVAGVAGAKGNNGLGVTGSAMGAQILPVRSGDMSCADFGNAMRYAGKYADVVNNSWGIGGCQNELDSAIADVVHGNIPEARRGTKGTPVLFATGNSASGWRKFTLSGFPVGTYTFEWVFSKDEDVSEGYDTVWLDDIVWPGGETTDFETSTIGTVPSGFSSSGGASWQVVSDGVHAHGSPTGNSVKAGLITDNQVTRLTTTRATGAGALSFWYWASSEYNYDYFKFYVDGDLYYYYAPGQYGHHNEVGYPASNSDTIAVGASTDGALSGQEERVDYSQFGPEVDVVAPSGNQNQGITTTDRTGSAGYDASSNYTNGFGGTSSATPLVSGVTADLLMFDPSLTATEARQILRNGADKIDPYAYANGRNDYHGYGRVNLYQSLLLLDNDADGTPNSTDPDDDNDEMPDAWEIAHNLNPLDHSDAILDPDHDGLNNREEFNHSTDPNDADSDNDGMNDGDEVSTGRNPNDPSDTDGNNNATKIIPILMDMLLQ</sequence>
<feature type="compositionally biased region" description="Polar residues" evidence="10">
    <location>
        <begin position="813"/>
        <end position="830"/>
    </location>
</feature>
<keyword evidence="2" id="KW-0964">Secreted</keyword>
<dbReference type="RefSeq" id="WP_002708103.1">
    <property type="nucleotide sequence ID" value="NZ_JH651384.1"/>
</dbReference>
<comment type="subcellular location">
    <subcellularLocation>
        <location evidence="1">Secreted</location>
    </subcellularLocation>
</comment>
<feature type="signal peptide" evidence="11">
    <location>
        <begin position="1"/>
        <end position="21"/>
    </location>
</feature>
<evidence type="ECO:0000313" key="13">
    <source>
        <dbReference type="EMBL" id="EIJ34161.1"/>
    </source>
</evidence>
<protein>
    <submittedName>
        <fullName evidence="13">Peptidase S8 and S53 subtilisin kexin sedolisin</fullName>
    </submittedName>
</protein>
<dbReference type="Pfam" id="PF18884">
    <property type="entry name" value="TSP3_bac"/>
    <property type="match status" value="2"/>
</dbReference>
<evidence type="ECO:0000256" key="9">
    <source>
        <dbReference type="PROSITE-ProRule" id="PRU01240"/>
    </source>
</evidence>
<dbReference type="Gene3D" id="3.40.50.200">
    <property type="entry name" value="Peptidase S8/S53 domain"/>
    <property type="match status" value="2"/>
</dbReference>
<feature type="compositionally biased region" description="Low complexity" evidence="10">
    <location>
        <begin position="337"/>
        <end position="351"/>
    </location>
</feature>
<organism evidence="13 14">
    <name type="scientific">Thiothrix nivea (strain ATCC 35100 / DSM 5205 / JP2)</name>
    <dbReference type="NCBI Taxonomy" id="870187"/>
    <lineage>
        <taxon>Bacteria</taxon>
        <taxon>Pseudomonadati</taxon>
        <taxon>Pseudomonadota</taxon>
        <taxon>Gammaproteobacteria</taxon>
        <taxon>Thiotrichales</taxon>
        <taxon>Thiotrichaceae</taxon>
        <taxon>Thiothrix</taxon>
    </lineage>
</organism>
<dbReference type="EMBL" id="JH651384">
    <property type="protein sequence ID" value="EIJ34161.1"/>
    <property type="molecule type" value="Genomic_DNA"/>
</dbReference>
<evidence type="ECO:0000256" key="5">
    <source>
        <dbReference type="ARBA" id="ARBA00022801"/>
    </source>
</evidence>
<keyword evidence="3 9" id="KW-0645">Protease</keyword>
<feature type="compositionally biased region" description="Basic and acidic residues" evidence="10">
    <location>
        <begin position="770"/>
        <end position="791"/>
    </location>
</feature>
<keyword evidence="14" id="KW-1185">Reference proteome</keyword>
<keyword evidence="7" id="KW-0106">Calcium</keyword>
<feature type="active site" description="Charge relay system" evidence="8 9">
    <location>
        <position position="350"/>
    </location>
</feature>
<dbReference type="InterPro" id="IPR059100">
    <property type="entry name" value="TSP3_bac"/>
</dbReference>
<evidence type="ECO:0000256" key="4">
    <source>
        <dbReference type="ARBA" id="ARBA00022729"/>
    </source>
</evidence>
<evidence type="ECO:0000256" key="11">
    <source>
        <dbReference type="SAM" id="SignalP"/>
    </source>
</evidence>
<evidence type="ECO:0000256" key="10">
    <source>
        <dbReference type="SAM" id="MobiDB-lite"/>
    </source>
</evidence>
<dbReference type="PROSITE" id="PS00137">
    <property type="entry name" value="SUBTILASE_HIS"/>
    <property type="match status" value="1"/>
</dbReference>
<evidence type="ECO:0000313" key="14">
    <source>
        <dbReference type="Proteomes" id="UP000005317"/>
    </source>
</evidence>
<dbReference type="InterPro" id="IPR023828">
    <property type="entry name" value="Peptidase_S8_Ser-AS"/>
</dbReference>
<dbReference type="InterPro" id="IPR036852">
    <property type="entry name" value="Peptidase_S8/S53_dom_sf"/>
</dbReference>
<gene>
    <name evidence="13" type="ORF">Thini_1560</name>
</gene>
<dbReference type="Proteomes" id="UP000005317">
    <property type="component" value="Unassembled WGS sequence"/>
</dbReference>
<evidence type="ECO:0000256" key="7">
    <source>
        <dbReference type="ARBA" id="ARBA00022837"/>
    </source>
</evidence>
<feature type="chain" id="PRO_5024870021" evidence="11">
    <location>
        <begin position="22"/>
        <end position="842"/>
    </location>
</feature>
<dbReference type="InterPro" id="IPR015500">
    <property type="entry name" value="Peptidase_S8_subtilisin-rel"/>
</dbReference>
<feature type="region of interest" description="Disordered" evidence="10">
    <location>
        <begin position="637"/>
        <end position="659"/>
    </location>
</feature>
<dbReference type="InterPro" id="IPR022398">
    <property type="entry name" value="Peptidase_S8_His-AS"/>
</dbReference>
<dbReference type="GO" id="GO:0016020">
    <property type="term" value="C:membrane"/>
    <property type="evidence" value="ECO:0007669"/>
    <property type="project" value="TreeGrafter"/>
</dbReference>
<feature type="active site" description="Charge relay system" evidence="8 9">
    <location>
        <position position="290"/>
    </location>
</feature>
<dbReference type="InterPro" id="IPR000209">
    <property type="entry name" value="Peptidase_S8/S53_dom"/>
</dbReference>
<proteinExistence type="inferred from homology"/>
<dbReference type="Pfam" id="PF00082">
    <property type="entry name" value="Peptidase_S8"/>
    <property type="match status" value="2"/>
</dbReference>
<keyword evidence="4 11" id="KW-0732">Signal</keyword>
<reference evidence="14" key="1">
    <citation type="journal article" date="2011" name="Stand. Genomic Sci.">
        <title>Genome sequence of the filamentous, gliding Thiothrix nivea neotype strain (JP2(T)).</title>
        <authorList>
            <person name="Lapidus A."/>
            <person name="Nolan M."/>
            <person name="Lucas S."/>
            <person name="Glavina Del Rio T."/>
            <person name="Tice H."/>
            <person name="Cheng J.F."/>
            <person name="Tapia R."/>
            <person name="Han C."/>
            <person name="Goodwin L."/>
            <person name="Pitluck S."/>
            <person name="Liolios K."/>
            <person name="Pagani I."/>
            <person name="Ivanova N."/>
            <person name="Huntemann M."/>
            <person name="Mavromatis K."/>
            <person name="Mikhailova N."/>
            <person name="Pati A."/>
            <person name="Chen A."/>
            <person name="Palaniappan K."/>
            <person name="Land M."/>
            <person name="Brambilla E.M."/>
            <person name="Rohde M."/>
            <person name="Abt B."/>
            <person name="Verbarg S."/>
            <person name="Goker M."/>
            <person name="Bristow J."/>
            <person name="Eisen J.A."/>
            <person name="Markowitz V."/>
            <person name="Hugenholtz P."/>
            <person name="Kyrpides N.C."/>
            <person name="Klenk H.P."/>
            <person name="Woyke T."/>
        </authorList>
    </citation>
    <scope>NUCLEOTIDE SEQUENCE [LARGE SCALE GENOMIC DNA]</scope>
    <source>
        <strain evidence="14">ATCC 35100 / DSM 5205 / JP2</strain>
    </source>
</reference>
<feature type="compositionally biased region" description="Acidic residues" evidence="10">
    <location>
        <begin position="748"/>
        <end position="758"/>
    </location>
</feature>
<dbReference type="OrthoDB" id="5614163at2"/>
<keyword evidence="6 9" id="KW-0720">Serine protease</keyword>
<comment type="similarity">
    <text evidence="9">Belongs to the peptidase S8 family.</text>
</comment>
<dbReference type="GO" id="GO:0004252">
    <property type="term" value="F:serine-type endopeptidase activity"/>
    <property type="evidence" value="ECO:0007669"/>
    <property type="project" value="UniProtKB-UniRule"/>
</dbReference>
<feature type="region of interest" description="Disordered" evidence="10">
    <location>
        <begin position="329"/>
        <end position="351"/>
    </location>
</feature>
<feature type="active site" description="Charge relay system" evidence="8 9">
    <location>
        <position position="673"/>
    </location>
</feature>
<dbReference type="SUPFAM" id="SSF52743">
    <property type="entry name" value="Subtilisin-like"/>
    <property type="match status" value="1"/>
</dbReference>
<evidence type="ECO:0000256" key="2">
    <source>
        <dbReference type="ARBA" id="ARBA00022525"/>
    </source>
</evidence>
<evidence type="ECO:0000256" key="8">
    <source>
        <dbReference type="PIRSR" id="PIRSR615500-1"/>
    </source>
</evidence>
<feature type="region of interest" description="Disordered" evidence="10">
    <location>
        <begin position="738"/>
        <end position="830"/>
    </location>
</feature>
<dbReference type="PROSITE" id="PS00138">
    <property type="entry name" value="SUBTILASE_SER"/>
    <property type="match status" value="1"/>
</dbReference>
<dbReference type="PANTHER" id="PTHR42884">
    <property type="entry name" value="PROPROTEIN CONVERTASE SUBTILISIN/KEXIN-RELATED"/>
    <property type="match status" value="1"/>
</dbReference>
<evidence type="ECO:0000256" key="3">
    <source>
        <dbReference type="ARBA" id="ARBA00022670"/>
    </source>
</evidence>
<feature type="compositionally biased region" description="Polar residues" evidence="10">
    <location>
        <begin position="641"/>
        <end position="654"/>
    </location>
</feature>
<accession>A0A656HAT0</accession>
<dbReference type="PRINTS" id="PR00723">
    <property type="entry name" value="SUBTILISIN"/>
</dbReference>